<gene>
    <name evidence="8" type="ORF">EJ04DRAFT_534832</name>
</gene>
<dbReference type="AlphaFoldDB" id="A0A9P4QXW1"/>
<dbReference type="Proteomes" id="UP000799444">
    <property type="component" value="Unassembled WGS sequence"/>
</dbReference>
<evidence type="ECO:0000256" key="7">
    <source>
        <dbReference type="SAM" id="MobiDB-lite"/>
    </source>
</evidence>
<reference evidence="8" key="1">
    <citation type="journal article" date="2020" name="Stud. Mycol.">
        <title>101 Dothideomycetes genomes: a test case for predicting lifestyles and emergence of pathogens.</title>
        <authorList>
            <person name="Haridas S."/>
            <person name="Albert R."/>
            <person name="Binder M."/>
            <person name="Bloem J."/>
            <person name="Labutti K."/>
            <person name="Salamov A."/>
            <person name="Andreopoulos B."/>
            <person name="Baker S."/>
            <person name="Barry K."/>
            <person name="Bills G."/>
            <person name="Bluhm B."/>
            <person name="Cannon C."/>
            <person name="Castanera R."/>
            <person name="Culley D."/>
            <person name="Daum C."/>
            <person name="Ezra D."/>
            <person name="Gonzalez J."/>
            <person name="Henrissat B."/>
            <person name="Kuo A."/>
            <person name="Liang C."/>
            <person name="Lipzen A."/>
            <person name="Lutzoni F."/>
            <person name="Magnuson J."/>
            <person name="Mondo S."/>
            <person name="Nolan M."/>
            <person name="Ohm R."/>
            <person name="Pangilinan J."/>
            <person name="Park H.-J."/>
            <person name="Ramirez L."/>
            <person name="Alfaro M."/>
            <person name="Sun H."/>
            <person name="Tritt A."/>
            <person name="Yoshinaga Y."/>
            <person name="Zwiers L.-H."/>
            <person name="Turgeon B."/>
            <person name="Goodwin S."/>
            <person name="Spatafora J."/>
            <person name="Crous P."/>
            <person name="Grigoriev I."/>
        </authorList>
    </citation>
    <scope>NUCLEOTIDE SEQUENCE</scope>
    <source>
        <strain evidence="8">CBS 125425</strain>
    </source>
</reference>
<comment type="subcellular location">
    <subcellularLocation>
        <location evidence="1">Mitochondrion inner membrane</location>
    </subcellularLocation>
</comment>
<evidence type="ECO:0000313" key="8">
    <source>
        <dbReference type="EMBL" id="KAF2734465.1"/>
    </source>
</evidence>
<protein>
    <recommendedName>
        <fullName evidence="10">Squalene/phytoene synthase</fullName>
    </recommendedName>
</protein>
<dbReference type="GO" id="GO:0032981">
    <property type="term" value="P:mitochondrial respiratory chain complex I assembly"/>
    <property type="evidence" value="ECO:0007669"/>
    <property type="project" value="TreeGrafter"/>
</dbReference>
<comment type="similarity">
    <text evidence="6">Belongs to the NDUFAF6 family.</text>
</comment>
<keyword evidence="5" id="KW-0472">Membrane</keyword>
<evidence type="ECO:0000256" key="1">
    <source>
        <dbReference type="ARBA" id="ARBA00004273"/>
    </source>
</evidence>
<keyword evidence="4" id="KW-0496">Mitochondrion</keyword>
<dbReference type="OrthoDB" id="270318at2759"/>
<dbReference type="InterPro" id="IPR002060">
    <property type="entry name" value="Squ/phyt_synthse"/>
</dbReference>
<name>A0A9P4QXW1_9PLEO</name>
<proteinExistence type="inferred from homology"/>
<evidence type="ECO:0000256" key="6">
    <source>
        <dbReference type="ARBA" id="ARBA00038273"/>
    </source>
</evidence>
<feature type="compositionally biased region" description="Polar residues" evidence="7">
    <location>
        <begin position="1"/>
        <end position="18"/>
    </location>
</feature>
<dbReference type="Pfam" id="PF00494">
    <property type="entry name" value="SQS_PSY"/>
    <property type="match status" value="1"/>
</dbReference>
<dbReference type="InterPro" id="IPR008949">
    <property type="entry name" value="Isoprenoid_synthase_dom_sf"/>
</dbReference>
<dbReference type="PANTHER" id="PTHR21181">
    <property type="match status" value="1"/>
</dbReference>
<dbReference type="PANTHER" id="PTHR21181:SF13">
    <property type="entry name" value="NADH DEHYDROGENASE (UBIQUINONE) COMPLEX I, ASSEMBLY FACTOR 6"/>
    <property type="match status" value="1"/>
</dbReference>
<evidence type="ECO:0000256" key="3">
    <source>
        <dbReference type="ARBA" id="ARBA00022946"/>
    </source>
</evidence>
<evidence type="ECO:0000256" key="5">
    <source>
        <dbReference type="ARBA" id="ARBA00023136"/>
    </source>
</evidence>
<keyword evidence="3" id="KW-0809">Transit peptide</keyword>
<keyword evidence="2" id="KW-0999">Mitochondrion inner membrane</keyword>
<sequence length="365" mass="40304">MQSRSFHSTLRSASTSRPSEAEIASARSYCANLVRSYDQPSHVLQSFTPSSARDAYIAIRAFNVDVARIADTTSTPTIGMMRMQFWKDAVTKSLNGNPPKEPVAILLAKAAEDVHERSGGNIRLSKGWLQRIINTREQYLGNPPYPTLSALETYGENTYSTVLYLTLSALPQASLTTDHIASHIGKAMGIVAILRGIPLVAFPPQQPLGTSNSVTGSAGPSQGAVMLPLDVMAEAGVKEEDVFRQGAEAPGLRDAIFTVATRASDHLITAREMLSKLRSEGQLGHEFEHQNDEEHQYSPQQLNAGTDAQLADVERAFGVFMPSIATQMWLDRLQQADFDIFNPTLRTADWRLPWKAYWAFRRRNL</sequence>
<dbReference type="SUPFAM" id="SSF48576">
    <property type="entry name" value="Terpenoid synthases"/>
    <property type="match status" value="1"/>
</dbReference>
<feature type="region of interest" description="Disordered" evidence="7">
    <location>
        <begin position="1"/>
        <end position="21"/>
    </location>
</feature>
<evidence type="ECO:0008006" key="10">
    <source>
        <dbReference type="Google" id="ProtNLM"/>
    </source>
</evidence>
<dbReference type="EMBL" id="ML996147">
    <property type="protein sequence ID" value="KAF2734465.1"/>
    <property type="molecule type" value="Genomic_DNA"/>
</dbReference>
<accession>A0A9P4QXW1</accession>
<dbReference type="GO" id="GO:0005743">
    <property type="term" value="C:mitochondrial inner membrane"/>
    <property type="evidence" value="ECO:0007669"/>
    <property type="project" value="UniProtKB-SubCell"/>
</dbReference>
<evidence type="ECO:0000313" key="9">
    <source>
        <dbReference type="Proteomes" id="UP000799444"/>
    </source>
</evidence>
<organism evidence="8 9">
    <name type="scientific">Polyplosphaeria fusca</name>
    <dbReference type="NCBI Taxonomy" id="682080"/>
    <lineage>
        <taxon>Eukaryota</taxon>
        <taxon>Fungi</taxon>
        <taxon>Dikarya</taxon>
        <taxon>Ascomycota</taxon>
        <taxon>Pezizomycotina</taxon>
        <taxon>Dothideomycetes</taxon>
        <taxon>Pleosporomycetidae</taxon>
        <taxon>Pleosporales</taxon>
        <taxon>Tetraplosphaeriaceae</taxon>
        <taxon>Polyplosphaeria</taxon>
    </lineage>
</organism>
<evidence type="ECO:0000256" key="2">
    <source>
        <dbReference type="ARBA" id="ARBA00022792"/>
    </source>
</evidence>
<keyword evidence="9" id="KW-1185">Reference proteome</keyword>
<dbReference type="Gene3D" id="1.10.600.10">
    <property type="entry name" value="Farnesyl Diphosphate Synthase"/>
    <property type="match status" value="1"/>
</dbReference>
<comment type="caution">
    <text evidence="8">The sequence shown here is derived from an EMBL/GenBank/DDBJ whole genome shotgun (WGS) entry which is preliminary data.</text>
</comment>
<evidence type="ECO:0000256" key="4">
    <source>
        <dbReference type="ARBA" id="ARBA00023128"/>
    </source>
</evidence>